<organism evidence="1 2">
    <name type="scientific">Aliarcobacter butzleri L355</name>
    <dbReference type="NCBI Taxonomy" id="1447263"/>
    <lineage>
        <taxon>Bacteria</taxon>
        <taxon>Pseudomonadati</taxon>
        <taxon>Campylobacterota</taxon>
        <taxon>Epsilonproteobacteria</taxon>
        <taxon>Campylobacterales</taxon>
        <taxon>Arcobacteraceae</taxon>
        <taxon>Aliarcobacter</taxon>
    </lineage>
</organism>
<reference evidence="1 2" key="1">
    <citation type="submission" date="2014-01" db="EMBL/GenBank/DDBJ databases">
        <title>Development of a Comparative Genomic Fingerprinting Assay for High Resolution Genotyping of Arcobacter butzleri.</title>
        <authorList>
            <person name="Webb A.L."/>
            <person name="Inglis G.D."/>
            <person name="Kruczkiewicz P."/>
            <person name="Selinger L.B."/>
            <person name="Taboada E.N."/>
        </authorList>
    </citation>
    <scope>NUCLEOTIDE SEQUENCE [LARGE SCALE GENOMIC DNA]</scope>
    <source>
        <strain evidence="1 2">L355</strain>
    </source>
</reference>
<evidence type="ECO:0000313" key="1">
    <source>
        <dbReference type="EMBL" id="KLE11131.1"/>
    </source>
</evidence>
<proteinExistence type="predicted"/>
<sequence>MSTFKKYKSFQKTFLNTNPNSRKSFVIEYN</sequence>
<comment type="caution">
    <text evidence="1">The sequence shown here is derived from an EMBL/GenBank/DDBJ whole genome shotgun (WGS) entry which is preliminary data.</text>
</comment>
<gene>
    <name evidence="1" type="ORF">AF80_02055</name>
</gene>
<dbReference type="EMBL" id="JAIW01000013">
    <property type="protein sequence ID" value="KLE11131.1"/>
    <property type="molecule type" value="Genomic_DNA"/>
</dbReference>
<name>A0A0G9KXE5_9BACT</name>
<accession>A0A0G9KXE5</accession>
<protein>
    <submittedName>
        <fullName evidence="1">Uncharacterized protein</fullName>
    </submittedName>
</protein>
<dbReference type="AlphaFoldDB" id="A0A0G9KXE5"/>
<dbReference type="PATRIC" id="fig|1447263.3.peg.395"/>
<evidence type="ECO:0000313" key="2">
    <source>
        <dbReference type="Proteomes" id="UP000035154"/>
    </source>
</evidence>
<dbReference type="Proteomes" id="UP000035154">
    <property type="component" value="Unassembled WGS sequence"/>
</dbReference>